<comment type="caution">
    <text evidence="1">The sequence shown here is derived from an EMBL/GenBank/DDBJ whole genome shotgun (WGS) entry which is preliminary data.</text>
</comment>
<name>A0AAV1ITG6_9NEOP</name>
<evidence type="ECO:0000313" key="1">
    <source>
        <dbReference type="EMBL" id="CAK1540445.1"/>
    </source>
</evidence>
<dbReference type="EMBL" id="CAVLEF010000001">
    <property type="protein sequence ID" value="CAK1540445.1"/>
    <property type="molecule type" value="Genomic_DNA"/>
</dbReference>
<reference evidence="1 2" key="1">
    <citation type="submission" date="2023-11" db="EMBL/GenBank/DDBJ databases">
        <authorList>
            <person name="Okamura Y."/>
        </authorList>
    </citation>
    <scope>NUCLEOTIDE SEQUENCE [LARGE SCALE GENOMIC DNA]</scope>
</reference>
<dbReference type="AlphaFoldDB" id="A0AAV1ITG6"/>
<accession>A0AAV1ITG6</accession>
<protein>
    <submittedName>
        <fullName evidence="1">Uncharacterized protein</fullName>
    </submittedName>
</protein>
<sequence length="142" mass="16453">MWVPRSAVVKIAAFHYKARGRRSLPIWTGCLLPRWVPKRTLNRTASHKHLLKHFDYVVGVPNHGCAVLFRKIVDDQCYKFKNNERQVNLDRRCAQYCHCPQPDTGPLRRRRLRRPLVLVAQAPRTELAAHLAPATLKSQLNT</sequence>
<gene>
    <name evidence="1" type="ORF">LNINA_LOCUS499</name>
</gene>
<dbReference type="Proteomes" id="UP001497472">
    <property type="component" value="Unassembled WGS sequence"/>
</dbReference>
<keyword evidence="2" id="KW-1185">Reference proteome</keyword>
<organism evidence="1 2">
    <name type="scientific">Leptosia nina</name>
    <dbReference type="NCBI Taxonomy" id="320188"/>
    <lineage>
        <taxon>Eukaryota</taxon>
        <taxon>Metazoa</taxon>
        <taxon>Ecdysozoa</taxon>
        <taxon>Arthropoda</taxon>
        <taxon>Hexapoda</taxon>
        <taxon>Insecta</taxon>
        <taxon>Pterygota</taxon>
        <taxon>Neoptera</taxon>
        <taxon>Endopterygota</taxon>
        <taxon>Lepidoptera</taxon>
        <taxon>Glossata</taxon>
        <taxon>Ditrysia</taxon>
        <taxon>Papilionoidea</taxon>
        <taxon>Pieridae</taxon>
        <taxon>Pierinae</taxon>
        <taxon>Leptosia</taxon>
    </lineage>
</organism>
<evidence type="ECO:0000313" key="2">
    <source>
        <dbReference type="Proteomes" id="UP001497472"/>
    </source>
</evidence>
<proteinExistence type="predicted"/>